<organism evidence="2 3">
    <name type="scientific">Patulibacter medicamentivorans</name>
    <dbReference type="NCBI Taxonomy" id="1097667"/>
    <lineage>
        <taxon>Bacteria</taxon>
        <taxon>Bacillati</taxon>
        <taxon>Actinomycetota</taxon>
        <taxon>Thermoleophilia</taxon>
        <taxon>Solirubrobacterales</taxon>
        <taxon>Patulibacteraceae</taxon>
        <taxon>Patulibacter</taxon>
    </lineage>
</organism>
<feature type="domain" description="DUF4325" evidence="1">
    <location>
        <begin position="19"/>
        <end position="57"/>
    </location>
</feature>
<dbReference type="Pfam" id="PF14213">
    <property type="entry name" value="DUF4325"/>
    <property type="match status" value="1"/>
</dbReference>
<dbReference type="EMBL" id="AGUD01000271">
    <property type="protein sequence ID" value="EHN09536.1"/>
    <property type="molecule type" value="Genomic_DNA"/>
</dbReference>
<dbReference type="AlphaFoldDB" id="H0E9W1"/>
<sequence length="90" mass="9365">MRLDIAAEIGRIAAGRSAAATIRESVERAAATEHVVLDFSAVAAVAPSFADELIAKLPGGLLDRGVVTVVGTDDATARIIDLVRRRRVAA</sequence>
<evidence type="ECO:0000313" key="2">
    <source>
        <dbReference type="EMBL" id="EHN09536.1"/>
    </source>
</evidence>
<dbReference type="Proteomes" id="UP000005143">
    <property type="component" value="Unassembled WGS sequence"/>
</dbReference>
<accession>H0E9W1</accession>
<proteinExistence type="predicted"/>
<keyword evidence="3" id="KW-1185">Reference proteome</keyword>
<dbReference type="InterPro" id="IPR025474">
    <property type="entry name" value="DUF4325"/>
</dbReference>
<gene>
    <name evidence="2" type="ORF">PAI11_36340</name>
</gene>
<reference evidence="2 3" key="1">
    <citation type="journal article" date="2013" name="Biodegradation">
        <title>Quantitative proteomic analysis of ibuprofen-degrading Patulibacter sp. strain I11.</title>
        <authorList>
            <person name="Almeida B."/>
            <person name="Kjeldal H."/>
            <person name="Lolas I."/>
            <person name="Knudsen A.D."/>
            <person name="Carvalho G."/>
            <person name="Nielsen K.L."/>
            <person name="Barreto Crespo M.T."/>
            <person name="Stensballe A."/>
            <person name="Nielsen J.L."/>
        </authorList>
    </citation>
    <scope>NUCLEOTIDE SEQUENCE [LARGE SCALE GENOMIC DNA]</scope>
    <source>
        <strain evidence="2 3">I11</strain>
    </source>
</reference>
<name>H0E9W1_9ACTN</name>
<protein>
    <recommendedName>
        <fullName evidence="1">DUF4325 domain-containing protein</fullName>
    </recommendedName>
</protein>
<evidence type="ECO:0000313" key="3">
    <source>
        <dbReference type="Proteomes" id="UP000005143"/>
    </source>
</evidence>
<evidence type="ECO:0000259" key="1">
    <source>
        <dbReference type="Pfam" id="PF14213"/>
    </source>
</evidence>
<comment type="caution">
    <text evidence="2">The sequence shown here is derived from an EMBL/GenBank/DDBJ whole genome shotgun (WGS) entry which is preliminary data.</text>
</comment>
<dbReference type="RefSeq" id="WP_007577906.1">
    <property type="nucleotide sequence ID" value="NZ_AGUD01000271.1"/>
</dbReference>